<evidence type="ECO:0000256" key="2">
    <source>
        <dbReference type="ARBA" id="ARBA00022763"/>
    </source>
</evidence>
<evidence type="ECO:0000256" key="4">
    <source>
        <dbReference type="ARBA" id="ARBA00023172"/>
    </source>
</evidence>
<dbReference type="RefSeq" id="WP_069111889.1">
    <property type="nucleotide sequence ID" value="NZ_FNUC01000003.1"/>
</dbReference>
<evidence type="ECO:0000313" key="8">
    <source>
        <dbReference type="EMBL" id="SEE85941.1"/>
    </source>
</evidence>
<dbReference type="HAMAP" id="MF_00031">
    <property type="entry name" value="DNA_HJ_migration_RuvA"/>
    <property type="match status" value="1"/>
</dbReference>
<keyword evidence="8" id="KW-0547">Nucleotide-binding</keyword>
<dbReference type="GO" id="GO:0000400">
    <property type="term" value="F:four-way junction DNA binding"/>
    <property type="evidence" value="ECO:0007669"/>
    <property type="project" value="UniProtKB-UniRule"/>
</dbReference>
<dbReference type="InterPro" id="IPR036267">
    <property type="entry name" value="RuvA_C_sf"/>
</dbReference>
<dbReference type="GO" id="GO:0048476">
    <property type="term" value="C:Holliday junction resolvase complex"/>
    <property type="evidence" value="ECO:0007669"/>
    <property type="project" value="UniProtKB-UniRule"/>
</dbReference>
<dbReference type="InterPro" id="IPR013849">
    <property type="entry name" value="DNA_helicase_Holl-junc_RuvA_I"/>
</dbReference>
<keyword evidence="3 6" id="KW-0238">DNA-binding</keyword>
<comment type="subunit">
    <text evidence="6">Homotetramer. Forms an RuvA(8)-RuvB(12)-Holliday junction (HJ) complex. HJ DNA is sandwiched between 2 RuvA tetramers; dsDNA enters through RuvA and exits via RuvB. An RuvB hexamer assembles on each DNA strand where it exits the tetramer. Each RuvB hexamer is contacted by two RuvA subunits (via domain III) on 2 adjacent RuvB subunits; this complex drives branch migration. In the full resolvosome a probable DNA-RuvA(4)-RuvB(12)-RuvC(2) complex forms which resolves the HJ.</text>
</comment>
<dbReference type="Gene3D" id="2.40.50.140">
    <property type="entry name" value="Nucleic acid-binding proteins"/>
    <property type="match status" value="1"/>
</dbReference>
<dbReference type="EMBL" id="FNUC01000003">
    <property type="protein sequence ID" value="SEE85941.1"/>
    <property type="molecule type" value="Genomic_DNA"/>
</dbReference>
<keyword evidence="8" id="KW-0067">ATP-binding</keyword>
<dbReference type="GO" id="GO:0009379">
    <property type="term" value="C:Holliday junction helicase complex"/>
    <property type="evidence" value="ECO:0007669"/>
    <property type="project" value="InterPro"/>
</dbReference>
<keyword evidence="2 6" id="KW-0227">DNA damage</keyword>
<dbReference type="GO" id="GO:0005737">
    <property type="term" value="C:cytoplasm"/>
    <property type="evidence" value="ECO:0007669"/>
    <property type="project" value="UniProtKB-SubCell"/>
</dbReference>
<feature type="domain" description="Helix-hairpin-helix DNA-binding motif class 1" evidence="7">
    <location>
        <begin position="107"/>
        <end position="126"/>
    </location>
</feature>
<comment type="similarity">
    <text evidence="6">Belongs to the RuvA family.</text>
</comment>
<dbReference type="Gene3D" id="1.10.150.20">
    <property type="entry name" value="5' to 3' exonuclease, C-terminal subdomain"/>
    <property type="match status" value="1"/>
</dbReference>
<keyword evidence="1 6" id="KW-0963">Cytoplasm</keyword>
<evidence type="ECO:0000259" key="7">
    <source>
        <dbReference type="SMART" id="SM00278"/>
    </source>
</evidence>
<dbReference type="GO" id="GO:0006281">
    <property type="term" value="P:DNA repair"/>
    <property type="evidence" value="ECO:0007669"/>
    <property type="project" value="UniProtKB-UniRule"/>
</dbReference>
<evidence type="ECO:0000256" key="3">
    <source>
        <dbReference type="ARBA" id="ARBA00023125"/>
    </source>
</evidence>
<feature type="region of interest" description="Domain III" evidence="6">
    <location>
        <begin position="149"/>
        <end position="206"/>
    </location>
</feature>
<dbReference type="InterPro" id="IPR003583">
    <property type="entry name" value="Hlx-hairpin-Hlx_DNA-bd_motif"/>
</dbReference>
<dbReference type="Pfam" id="PF01330">
    <property type="entry name" value="RuvA_N"/>
    <property type="match status" value="1"/>
</dbReference>
<dbReference type="NCBIfam" id="TIGR00084">
    <property type="entry name" value="ruvA"/>
    <property type="match status" value="1"/>
</dbReference>
<organism evidence="8 9">
    <name type="scientific">Jiangella alba</name>
    <dbReference type="NCBI Taxonomy" id="561176"/>
    <lineage>
        <taxon>Bacteria</taxon>
        <taxon>Bacillati</taxon>
        <taxon>Actinomycetota</taxon>
        <taxon>Actinomycetes</taxon>
        <taxon>Jiangellales</taxon>
        <taxon>Jiangellaceae</taxon>
        <taxon>Jiangella</taxon>
    </lineage>
</organism>
<dbReference type="SUPFAM" id="SSF50249">
    <property type="entry name" value="Nucleic acid-binding proteins"/>
    <property type="match status" value="1"/>
</dbReference>
<evidence type="ECO:0000313" key="9">
    <source>
        <dbReference type="Proteomes" id="UP000181980"/>
    </source>
</evidence>
<dbReference type="SMART" id="SM00278">
    <property type="entry name" value="HhH1"/>
    <property type="match status" value="2"/>
</dbReference>
<keyword evidence="9" id="KW-1185">Reference proteome</keyword>
<dbReference type="GO" id="GO:0006310">
    <property type="term" value="P:DNA recombination"/>
    <property type="evidence" value="ECO:0007669"/>
    <property type="project" value="UniProtKB-UniRule"/>
</dbReference>
<dbReference type="CDD" id="cd14332">
    <property type="entry name" value="UBA_RuvA_C"/>
    <property type="match status" value="1"/>
</dbReference>
<dbReference type="SUPFAM" id="SSF46929">
    <property type="entry name" value="DNA helicase RuvA subunit, C-terminal domain"/>
    <property type="match status" value="1"/>
</dbReference>
<keyword evidence="4 6" id="KW-0233">DNA recombination</keyword>
<comment type="subcellular location">
    <subcellularLocation>
        <location evidence="6">Cytoplasm</location>
    </subcellularLocation>
</comment>
<dbReference type="Pfam" id="PF14520">
    <property type="entry name" value="HHH_5"/>
    <property type="match status" value="1"/>
</dbReference>
<feature type="domain" description="Helix-hairpin-helix DNA-binding motif class 1" evidence="7">
    <location>
        <begin position="72"/>
        <end position="91"/>
    </location>
</feature>
<dbReference type="InterPro" id="IPR011114">
    <property type="entry name" value="RuvA_C"/>
</dbReference>
<dbReference type="Gene3D" id="1.10.8.10">
    <property type="entry name" value="DNA helicase RuvA subunit, C-terminal domain"/>
    <property type="match status" value="1"/>
</dbReference>
<dbReference type="GO" id="GO:0005524">
    <property type="term" value="F:ATP binding"/>
    <property type="evidence" value="ECO:0007669"/>
    <property type="project" value="InterPro"/>
</dbReference>
<dbReference type="OrthoDB" id="5293449at2"/>
<gene>
    <name evidence="6" type="primary">ruvA</name>
    <name evidence="8" type="ORF">SAMN04488561_3019</name>
</gene>
<keyword evidence="8" id="KW-0378">Hydrolase</keyword>
<dbReference type="GO" id="GO:0009378">
    <property type="term" value="F:four-way junction helicase activity"/>
    <property type="evidence" value="ECO:0007669"/>
    <property type="project" value="InterPro"/>
</dbReference>
<evidence type="ECO:0000256" key="6">
    <source>
        <dbReference type="HAMAP-Rule" id="MF_00031"/>
    </source>
</evidence>
<dbReference type="STRING" id="561176.SAMN04488561_3019"/>
<comment type="caution">
    <text evidence="6">Lacks conserved residue(s) required for the propagation of feature annotation.</text>
</comment>
<keyword evidence="5 6" id="KW-0234">DNA repair</keyword>
<dbReference type="AlphaFoldDB" id="A0A1H5MB81"/>
<dbReference type="Pfam" id="PF07499">
    <property type="entry name" value="RuvA_C"/>
    <property type="match status" value="1"/>
</dbReference>
<comment type="function">
    <text evidence="6">The RuvA-RuvB-RuvC complex processes Holliday junction (HJ) DNA during genetic recombination and DNA repair, while the RuvA-RuvB complex plays an important role in the rescue of blocked DNA replication forks via replication fork reversal (RFR). RuvA specifically binds to HJ cruciform DNA, conferring on it an open structure. The RuvB hexamer acts as an ATP-dependent pump, pulling dsDNA into and through the RuvAB complex. HJ branch migration allows RuvC to scan DNA until it finds its consensus sequence, where it cleaves and resolves the cruciform DNA.</text>
</comment>
<evidence type="ECO:0000256" key="5">
    <source>
        <dbReference type="ARBA" id="ARBA00023204"/>
    </source>
</evidence>
<keyword evidence="8" id="KW-0347">Helicase</keyword>
<dbReference type="InterPro" id="IPR000085">
    <property type="entry name" value="RuvA"/>
</dbReference>
<dbReference type="SUPFAM" id="SSF47781">
    <property type="entry name" value="RuvA domain 2-like"/>
    <property type="match status" value="1"/>
</dbReference>
<dbReference type="InterPro" id="IPR010994">
    <property type="entry name" value="RuvA_2-like"/>
</dbReference>
<sequence length="206" mass="21336">MIAYVRGQVTVVRPTEAVVDVGGIGLALHCTPATTSALRLGEVAQLAASLVVREESLTLYGFADEDEKTVFELLQTASGVGPRLAQAMLSVHSPDDLRRAVATEDLVALTKVPGIGKKGAQRIVIELKDKLGMPGSGPSLAAVPSAPAPGAGGWQVQVHEALLGLGWSAREADRAVDTVATDLNGDAGDLDVSALLRKALRSLART</sequence>
<evidence type="ECO:0000256" key="1">
    <source>
        <dbReference type="ARBA" id="ARBA00022490"/>
    </source>
</evidence>
<dbReference type="Proteomes" id="UP000181980">
    <property type="component" value="Unassembled WGS sequence"/>
</dbReference>
<accession>A0A1H5MB81</accession>
<name>A0A1H5MB81_9ACTN</name>
<proteinExistence type="inferred from homology"/>
<protein>
    <recommendedName>
        <fullName evidence="6">Holliday junction branch migration complex subunit RuvA</fullName>
    </recommendedName>
</protein>
<reference evidence="9" key="1">
    <citation type="submission" date="2016-10" db="EMBL/GenBank/DDBJ databases">
        <authorList>
            <person name="Varghese N."/>
            <person name="Submissions S."/>
        </authorList>
    </citation>
    <scope>NUCLEOTIDE SEQUENCE [LARGE SCALE GENOMIC DNA]</scope>
    <source>
        <strain evidence="9">DSM 45237</strain>
    </source>
</reference>
<comment type="domain">
    <text evidence="6">Has three domains with a flexible linker between the domains II and III and assumes an 'L' shape. Domain III is highly mobile and contacts RuvB.</text>
</comment>
<dbReference type="InterPro" id="IPR012340">
    <property type="entry name" value="NA-bd_OB-fold"/>
</dbReference>